<evidence type="ECO:0000313" key="8">
    <source>
        <dbReference type="Proteomes" id="UP000182063"/>
    </source>
</evidence>
<accession>A0A1L3ZRK3</accession>
<dbReference type="EMBL" id="CP018221">
    <property type="protein sequence ID" value="API58262.1"/>
    <property type="molecule type" value="Genomic_DNA"/>
</dbReference>
<dbReference type="PANTHER" id="PTHR21266:SF60">
    <property type="entry name" value="3-KETOSTEROID-9-ALPHA-MONOOXYGENASE, OXYGENASE COMPONENT"/>
    <property type="match status" value="1"/>
</dbReference>
<organism evidence="7 8">
    <name type="scientific">Tardibacter chloracetimidivorans</name>
    <dbReference type="NCBI Taxonomy" id="1921510"/>
    <lineage>
        <taxon>Bacteria</taxon>
        <taxon>Pseudomonadati</taxon>
        <taxon>Pseudomonadota</taxon>
        <taxon>Alphaproteobacteria</taxon>
        <taxon>Sphingomonadales</taxon>
        <taxon>Sphingomonadaceae</taxon>
        <taxon>Tardibacter</taxon>
    </lineage>
</organism>
<dbReference type="STRING" id="1921510.BSL82_02215"/>
<keyword evidence="4" id="KW-0408">Iron</keyword>
<proteinExistence type="predicted"/>
<dbReference type="GO" id="GO:0051537">
    <property type="term" value="F:2 iron, 2 sulfur cluster binding"/>
    <property type="evidence" value="ECO:0007669"/>
    <property type="project" value="UniProtKB-KW"/>
</dbReference>
<dbReference type="CDD" id="cd08878">
    <property type="entry name" value="RHO_alpha_C_DMO-like"/>
    <property type="match status" value="1"/>
</dbReference>
<evidence type="ECO:0000256" key="4">
    <source>
        <dbReference type="ARBA" id="ARBA00023004"/>
    </source>
</evidence>
<reference evidence="8" key="1">
    <citation type="submission" date="2016-11" db="EMBL/GenBank/DDBJ databases">
        <title>Complete Genome Sequence of alachlor-degrading Sphingomonas sp. strain JJ-A5.</title>
        <authorList>
            <person name="Lee H."/>
            <person name="Ka J.-O."/>
        </authorList>
    </citation>
    <scope>NUCLEOTIDE SEQUENCE [LARGE SCALE GENOMIC DNA]</scope>
    <source>
        <strain evidence="8">JJ-A5</strain>
    </source>
</reference>
<evidence type="ECO:0000313" key="7">
    <source>
        <dbReference type="EMBL" id="API58262.1"/>
    </source>
</evidence>
<dbReference type="Gene3D" id="3.90.380.10">
    <property type="entry name" value="Naphthalene 1,2-dioxygenase Alpha Subunit, Chain A, domain 1"/>
    <property type="match status" value="1"/>
</dbReference>
<gene>
    <name evidence="7" type="ORF">BSL82_02215</name>
</gene>
<dbReference type="Pfam" id="PF00355">
    <property type="entry name" value="Rieske"/>
    <property type="match status" value="1"/>
</dbReference>
<keyword evidence="3" id="KW-0560">Oxidoreductase</keyword>
<dbReference type="AlphaFoldDB" id="A0A1L3ZRK3"/>
<keyword evidence="5" id="KW-0411">Iron-sulfur</keyword>
<dbReference type="OrthoDB" id="9800776at2"/>
<dbReference type="PANTHER" id="PTHR21266">
    <property type="entry name" value="IRON-SULFUR DOMAIN CONTAINING PROTEIN"/>
    <property type="match status" value="1"/>
</dbReference>
<dbReference type="Pfam" id="PF19112">
    <property type="entry name" value="VanA_C"/>
    <property type="match status" value="1"/>
</dbReference>
<evidence type="ECO:0000259" key="6">
    <source>
        <dbReference type="PROSITE" id="PS51296"/>
    </source>
</evidence>
<dbReference type="InterPro" id="IPR044043">
    <property type="entry name" value="VanA_C_cat"/>
</dbReference>
<evidence type="ECO:0000256" key="3">
    <source>
        <dbReference type="ARBA" id="ARBA00023002"/>
    </source>
</evidence>
<protein>
    <recommendedName>
        <fullName evidence="6">Rieske domain-containing protein</fullName>
    </recommendedName>
</protein>
<dbReference type="GO" id="GO:0016491">
    <property type="term" value="F:oxidoreductase activity"/>
    <property type="evidence" value="ECO:0007669"/>
    <property type="project" value="UniProtKB-KW"/>
</dbReference>
<sequence>MTYLRNCWYMAAWSDEVSNQPLARTLLDEPVVLYRDAEGEPHALFDRCPHRFAPLSAGRVENGILLCGYHGLGFGGDGACARNPHGPITKALRVTSYPVVEAHRAIWIWMGDAGRADPALIRDLSFVDDAPDTAFNKGYLNGTGNYQLFVDNILDLSHADYLHPDTLGGGAVTRTPAEIEERIDGIIAIAWRPKNEVPMPLMADRLPPGVDWVDSWTEVEWSAPGVMTLVNGAVPAGTPRSNGGNVFNLHILTPETSSTSHYFFASTRDYAMDDAKLNEATRKLREQIFSTEDEPMIAGQQKRIGDQDFWSLSPALLKIDKGAALVRRRMDALIQAEAK</sequence>
<dbReference type="InterPro" id="IPR036922">
    <property type="entry name" value="Rieske_2Fe-2S_sf"/>
</dbReference>
<keyword evidence="2" id="KW-0479">Metal-binding</keyword>
<dbReference type="GO" id="GO:0046872">
    <property type="term" value="F:metal ion binding"/>
    <property type="evidence" value="ECO:0007669"/>
    <property type="project" value="UniProtKB-KW"/>
</dbReference>
<evidence type="ECO:0000256" key="1">
    <source>
        <dbReference type="ARBA" id="ARBA00022714"/>
    </source>
</evidence>
<name>A0A1L3ZRK3_9SPHN</name>
<dbReference type="InterPro" id="IPR017941">
    <property type="entry name" value="Rieske_2Fe-2S"/>
</dbReference>
<dbReference type="Gene3D" id="2.102.10.10">
    <property type="entry name" value="Rieske [2Fe-2S] iron-sulphur domain"/>
    <property type="match status" value="1"/>
</dbReference>
<dbReference type="PROSITE" id="PS51296">
    <property type="entry name" value="RIESKE"/>
    <property type="match status" value="1"/>
</dbReference>
<dbReference type="KEGG" id="sphj:BSL82_02215"/>
<evidence type="ECO:0000256" key="5">
    <source>
        <dbReference type="ARBA" id="ARBA00023014"/>
    </source>
</evidence>
<feature type="domain" description="Rieske" evidence="6">
    <location>
        <begin position="8"/>
        <end position="108"/>
    </location>
</feature>
<dbReference type="SUPFAM" id="SSF50022">
    <property type="entry name" value="ISP domain"/>
    <property type="match status" value="1"/>
</dbReference>
<dbReference type="InterPro" id="IPR050584">
    <property type="entry name" value="Cholesterol_7-desaturase"/>
</dbReference>
<dbReference type="SUPFAM" id="SSF55961">
    <property type="entry name" value="Bet v1-like"/>
    <property type="match status" value="1"/>
</dbReference>
<keyword evidence="1" id="KW-0001">2Fe-2S</keyword>
<evidence type="ECO:0000256" key="2">
    <source>
        <dbReference type="ARBA" id="ARBA00022723"/>
    </source>
</evidence>
<keyword evidence="8" id="KW-1185">Reference proteome</keyword>
<dbReference type="Proteomes" id="UP000182063">
    <property type="component" value="Chromosome"/>
</dbReference>
<dbReference type="RefSeq" id="WP_072595835.1">
    <property type="nucleotide sequence ID" value="NZ_CP018221.1"/>
</dbReference>